<evidence type="ECO:0000256" key="5">
    <source>
        <dbReference type="ARBA" id="ARBA00023242"/>
    </source>
</evidence>
<evidence type="ECO:0000313" key="7">
    <source>
        <dbReference type="EMBL" id="KAH7641974.1"/>
    </source>
</evidence>
<dbReference type="PROSITE" id="PS01359">
    <property type="entry name" value="ZF_PHD_1"/>
    <property type="match status" value="1"/>
</dbReference>
<protein>
    <submittedName>
        <fullName evidence="7">Pspry domain containing protein</fullName>
    </submittedName>
    <submittedName>
        <fullName evidence="8">Set1/Ash2 histone methyltransferase complex subunit ASH2</fullName>
    </submittedName>
</protein>
<dbReference type="Pfam" id="PF21198">
    <property type="entry name" value="ASH2L-like_WH"/>
    <property type="match status" value="1"/>
</dbReference>
<dbReference type="PANTHER" id="PTHR10598:SF0">
    <property type="entry name" value="SET1_ASH2 HISTONE METHYLTRANSFERASE COMPLEX SUBUNIT ASH2"/>
    <property type="match status" value="1"/>
</dbReference>
<evidence type="ECO:0000259" key="6">
    <source>
        <dbReference type="PROSITE" id="PS50188"/>
    </source>
</evidence>
<dbReference type="Proteomes" id="UP000790347">
    <property type="component" value="Unassembled WGS sequence"/>
</dbReference>
<dbReference type="Gene3D" id="2.60.120.920">
    <property type="match status" value="1"/>
</dbReference>
<dbReference type="SMART" id="SM00449">
    <property type="entry name" value="SPRY"/>
    <property type="match status" value="1"/>
</dbReference>
<dbReference type="InterPro" id="IPR001965">
    <property type="entry name" value="Znf_PHD"/>
</dbReference>
<comment type="subcellular location">
    <subcellularLocation>
        <location evidence="1">Nucleus</location>
    </subcellularLocation>
</comment>
<reference evidence="7" key="3">
    <citation type="journal article" date="2021" name="World Allergy Organ. J.">
        <title>Chromosome-level assembly of Dermatophagoides farinae genome and transcriptome reveals two novel allergens Der f 37 and Der f 39.</title>
        <authorList>
            <person name="Chen J."/>
            <person name="Cai Z."/>
            <person name="Fan D."/>
            <person name="Hu J."/>
            <person name="Hou Y."/>
            <person name="He Y."/>
            <person name="Zhang Z."/>
            <person name="Zhao Z."/>
            <person name="Gao P."/>
            <person name="Hu W."/>
            <person name="Sun J."/>
            <person name="Li J."/>
            <person name="Ji K."/>
        </authorList>
    </citation>
    <scope>NUCLEOTIDE SEQUENCE</scope>
    <source>
        <strain evidence="7">JKM2019</strain>
    </source>
</reference>
<evidence type="ECO:0000256" key="4">
    <source>
        <dbReference type="ARBA" id="ARBA00022833"/>
    </source>
</evidence>
<dbReference type="Pfam" id="PF00622">
    <property type="entry name" value="SPRY"/>
    <property type="match status" value="1"/>
</dbReference>
<evidence type="ECO:0000256" key="2">
    <source>
        <dbReference type="ARBA" id="ARBA00022723"/>
    </source>
</evidence>
<keyword evidence="2" id="KW-0479">Metal-binding</keyword>
<evidence type="ECO:0000313" key="9">
    <source>
        <dbReference type="Proteomes" id="UP000790347"/>
    </source>
</evidence>
<dbReference type="Pfam" id="PF21257">
    <property type="entry name" value="PHD_ash2p_like"/>
    <property type="match status" value="1"/>
</dbReference>
<proteinExistence type="predicted"/>
<reference evidence="8" key="4">
    <citation type="journal article" date="2022" name="Res Sq">
        <title>Comparative Genomics Reveals Insights into the Divergent Evolution of Astigmatic Mites and Household Pest Adaptations.</title>
        <authorList>
            <person name="Xiong Q."/>
            <person name="Wan A.T.-Y."/>
            <person name="Liu X.-Y."/>
            <person name="Fung C.S.-H."/>
            <person name="Xiao X."/>
            <person name="Malainual N."/>
            <person name="Hou J."/>
            <person name="Wang L."/>
            <person name="Wang M."/>
            <person name="Yang K."/>
            <person name="Cui Y."/>
            <person name="Leung E."/>
            <person name="Nong W."/>
            <person name="Shin S.-K."/>
            <person name="Au S."/>
            <person name="Jeong K.Y."/>
            <person name="Chew F.T."/>
            <person name="Hui J."/>
            <person name="Leung T.F."/>
            <person name="Tungtrongchitr A."/>
            <person name="Zhong N."/>
            <person name="Liu Z."/>
            <person name="Tsui S."/>
        </authorList>
    </citation>
    <scope>NUCLEOTIDE SEQUENCE</scope>
    <source>
        <strain evidence="8">Derf</strain>
        <tissue evidence="8">Whole organism</tissue>
    </source>
</reference>
<sequence length="588" mass="66941">MDAINDQSSNDASNLMKFDDCYVGFHNEDSNLVSSESNDKCGMDENSINNGNNKMFYLQPKNCYCGQDRNPGKVELLCAKCMKWFHERCVNPGLAHRLIPFLTTYVFFCRKCSPNSLESFKRTPTNFSQICQTAIANLIHVHSSEEQIAFSKDKEIIPFIDVNWNILANKPKPQKNTWHSSVAKTMQKDSDTFVCNDDLNNLHVTLRDRDLSRIAPNYENLKNLKELNGGQNANANISSRSLRGMKKRTGQLEVGNEMIPTNKRQKSELSIPKLPASGFPSEFLFNKEGFRYILAEPDDNAPSRKEFDERHEFAGKQIPGFLCRKLMPENILLSMNDRAHYLKISEDRKTVTGEKGYSSIRATYGVSHGTWYYEARIIDKSEDSACRIGWAQELAQLFTPIGYDKFGYSCRSLKGTKFHESIGKHYMEGGYGVGDVLGCLIHLPQPKDLISATSILPKTYKDKPLFKFKSFLYFQEKDEPIREAVAKLKSLEAAKIVYFRNGQKIGIAYNNIYSGLYYPAASLFKNISLNFNFGPHFQCPPDDDAEFGQSYRPMSDAVFDTQIEQTLADVIYLVENEGKLSLDVFYQN</sequence>
<dbReference type="SUPFAM" id="SSF49899">
    <property type="entry name" value="Concanavalin A-like lectins/glucanases"/>
    <property type="match status" value="1"/>
</dbReference>
<dbReference type="InterPro" id="IPR049455">
    <property type="entry name" value="ASH2-like_PHD"/>
</dbReference>
<gene>
    <name evidence="8" type="primary">ASH2L</name>
    <name evidence="8" type="ORF">DERF_002982</name>
    <name evidence="7" type="ORF">HUG17_5019</name>
</gene>
<dbReference type="CDD" id="cd12872">
    <property type="entry name" value="SPRY_Ash2"/>
    <property type="match status" value="1"/>
</dbReference>
<dbReference type="EMBL" id="SDOV01000004">
    <property type="protein sequence ID" value="KAH7641974.1"/>
    <property type="molecule type" value="Genomic_DNA"/>
</dbReference>
<keyword evidence="5" id="KW-0539">Nucleus</keyword>
<dbReference type="EMBL" id="ASGP02000001">
    <property type="protein sequence ID" value="KAH9529073.1"/>
    <property type="molecule type" value="Genomic_DNA"/>
</dbReference>
<keyword evidence="9" id="KW-1185">Reference proteome</keyword>
<keyword evidence="8" id="KW-0489">Methyltransferase</keyword>
<dbReference type="SMART" id="SM00249">
    <property type="entry name" value="PHD"/>
    <property type="match status" value="1"/>
</dbReference>
<reference evidence="7" key="2">
    <citation type="submission" date="2020-06" db="EMBL/GenBank/DDBJ databases">
        <authorList>
            <person name="Ji K."/>
            <person name="Li J."/>
        </authorList>
    </citation>
    <scope>NUCLEOTIDE SEQUENCE</scope>
    <source>
        <strain evidence="7">JKM2019</strain>
        <tissue evidence="7">Whole body</tissue>
    </source>
</reference>
<reference evidence="8" key="1">
    <citation type="submission" date="2013-05" db="EMBL/GenBank/DDBJ databases">
        <authorList>
            <person name="Yim A.K.Y."/>
            <person name="Chan T.F."/>
            <person name="Ji K.M."/>
            <person name="Liu X.Y."/>
            <person name="Zhou J.W."/>
            <person name="Li R.Q."/>
            <person name="Yang K.Y."/>
            <person name="Li J."/>
            <person name="Li M."/>
            <person name="Law P.T.W."/>
            <person name="Wu Y.L."/>
            <person name="Cai Z.L."/>
            <person name="Qin H."/>
            <person name="Bao Y."/>
            <person name="Leung R.K.K."/>
            <person name="Ng P.K.S."/>
            <person name="Zou J."/>
            <person name="Zhong X.J."/>
            <person name="Ran P.X."/>
            <person name="Zhong N.S."/>
            <person name="Liu Z.G."/>
            <person name="Tsui S.K.W."/>
        </authorList>
    </citation>
    <scope>NUCLEOTIDE SEQUENCE</scope>
    <source>
        <strain evidence="8">Derf</strain>
        <tissue evidence="8">Whole organism</tissue>
    </source>
</reference>
<evidence type="ECO:0000256" key="1">
    <source>
        <dbReference type="ARBA" id="ARBA00004123"/>
    </source>
</evidence>
<keyword evidence="3" id="KW-0863">Zinc-finger</keyword>
<dbReference type="InterPro" id="IPR019786">
    <property type="entry name" value="Zinc_finger_PHD-type_CS"/>
</dbReference>
<dbReference type="GO" id="GO:0000976">
    <property type="term" value="F:transcription cis-regulatory region binding"/>
    <property type="evidence" value="ECO:0007669"/>
    <property type="project" value="TreeGrafter"/>
</dbReference>
<keyword evidence="4" id="KW-0862">Zinc</keyword>
<evidence type="ECO:0000313" key="8">
    <source>
        <dbReference type="EMBL" id="KAH9529073.1"/>
    </source>
</evidence>
<dbReference type="AlphaFoldDB" id="A0A922LB44"/>
<dbReference type="InterPro" id="IPR053835">
    <property type="entry name" value="ASH2L-like_WH"/>
</dbReference>
<feature type="domain" description="B30.2/SPRY" evidence="6">
    <location>
        <begin position="311"/>
        <end position="503"/>
    </location>
</feature>
<dbReference type="InterPro" id="IPR003877">
    <property type="entry name" value="SPRY_dom"/>
</dbReference>
<comment type="caution">
    <text evidence="8">The sequence shown here is derived from an EMBL/GenBank/DDBJ whole genome shotgun (WGS) entry which is preliminary data.</text>
</comment>
<dbReference type="InterPro" id="IPR037353">
    <property type="entry name" value="ASH2"/>
</dbReference>
<dbReference type="InterPro" id="IPR043136">
    <property type="entry name" value="B30.2/SPRY_sf"/>
</dbReference>
<dbReference type="Proteomes" id="UP000828236">
    <property type="component" value="Unassembled WGS sequence"/>
</dbReference>
<dbReference type="PANTHER" id="PTHR10598">
    <property type="entry name" value="SET1/ASH2 HISTONE METHYLTRANSFERASE COMPLEX SUBUNIT ASH2"/>
    <property type="match status" value="1"/>
</dbReference>
<dbReference type="GO" id="GO:0048188">
    <property type="term" value="C:Set1C/COMPASS complex"/>
    <property type="evidence" value="ECO:0007669"/>
    <property type="project" value="InterPro"/>
</dbReference>
<dbReference type="GO" id="GO:0008270">
    <property type="term" value="F:zinc ion binding"/>
    <property type="evidence" value="ECO:0007669"/>
    <property type="project" value="UniProtKB-KW"/>
</dbReference>
<organism evidence="8 9">
    <name type="scientific">Dermatophagoides farinae</name>
    <name type="common">American house dust mite</name>
    <dbReference type="NCBI Taxonomy" id="6954"/>
    <lineage>
        <taxon>Eukaryota</taxon>
        <taxon>Metazoa</taxon>
        <taxon>Ecdysozoa</taxon>
        <taxon>Arthropoda</taxon>
        <taxon>Chelicerata</taxon>
        <taxon>Arachnida</taxon>
        <taxon>Acari</taxon>
        <taxon>Acariformes</taxon>
        <taxon>Sarcoptiformes</taxon>
        <taxon>Astigmata</taxon>
        <taxon>Psoroptidia</taxon>
        <taxon>Analgoidea</taxon>
        <taxon>Pyroglyphidae</taxon>
        <taxon>Dermatophagoidinae</taxon>
        <taxon>Dermatophagoides</taxon>
    </lineage>
</organism>
<evidence type="ECO:0000256" key="3">
    <source>
        <dbReference type="ARBA" id="ARBA00022771"/>
    </source>
</evidence>
<keyword evidence="8" id="KW-0808">Transferase</keyword>
<name>A0A922LB44_DERFA</name>
<dbReference type="PROSITE" id="PS50188">
    <property type="entry name" value="B302_SPRY"/>
    <property type="match status" value="1"/>
</dbReference>
<dbReference type="GO" id="GO:0008168">
    <property type="term" value="F:methyltransferase activity"/>
    <property type="evidence" value="ECO:0007669"/>
    <property type="project" value="UniProtKB-KW"/>
</dbReference>
<dbReference type="InterPro" id="IPR001870">
    <property type="entry name" value="B30.2/SPRY"/>
</dbReference>
<accession>A0A922LB44</accession>
<dbReference type="InterPro" id="IPR013320">
    <property type="entry name" value="ConA-like_dom_sf"/>
</dbReference>
<dbReference type="GO" id="GO:0032259">
    <property type="term" value="P:methylation"/>
    <property type="evidence" value="ECO:0007669"/>
    <property type="project" value="UniProtKB-KW"/>
</dbReference>
<dbReference type="Gene3D" id="3.90.980.20">
    <property type="match status" value="1"/>
</dbReference>
<dbReference type="SUPFAM" id="SSF57903">
    <property type="entry name" value="FYVE/PHD zinc finger"/>
    <property type="match status" value="1"/>
</dbReference>
<dbReference type="InterPro" id="IPR011011">
    <property type="entry name" value="Znf_FYVE_PHD"/>
</dbReference>